<accession>A0A251S8R4</accession>
<keyword evidence="3" id="KW-1185">Reference proteome</keyword>
<dbReference type="InParanoid" id="A0A251S8R4"/>
<feature type="signal peptide" evidence="1">
    <location>
        <begin position="1"/>
        <end position="19"/>
    </location>
</feature>
<dbReference type="Proteomes" id="UP000215914">
    <property type="component" value="Chromosome 15"/>
</dbReference>
<dbReference type="AlphaFoldDB" id="A0A251S8R4"/>
<dbReference type="EMBL" id="CM007904">
    <property type="protein sequence ID" value="OTF94971.1"/>
    <property type="molecule type" value="Genomic_DNA"/>
</dbReference>
<dbReference type="STRING" id="4232.A0A251S8R4"/>
<keyword evidence="1" id="KW-0732">Signal</keyword>
<evidence type="ECO:0008006" key="4">
    <source>
        <dbReference type="Google" id="ProtNLM"/>
    </source>
</evidence>
<feature type="chain" id="PRO_5013236420" description="Secreted protein" evidence="1">
    <location>
        <begin position="20"/>
        <end position="175"/>
    </location>
</feature>
<protein>
    <recommendedName>
        <fullName evidence="4">Secreted protein</fullName>
    </recommendedName>
</protein>
<gene>
    <name evidence="2" type="ORF">HannXRQ_Chr15g0477961</name>
</gene>
<proteinExistence type="predicted"/>
<reference evidence="3" key="1">
    <citation type="journal article" date="2017" name="Nature">
        <title>The sunflower genome provides insights into oil metabolism, flowering and Asterid evolution.</title>
        <authorList>
            <person name="Badouin H."/>
            <person name="Gouzy J."/>
            <person name="Grassa C.J."/>
            <person name="Murat F."/>
            <person name="Staton S.E."/>
            <person name="Cottret L."/>
            <person name="Lelandais-Briere C."/>
            <person name="Owens G.L."/>
            <person name="Carrere S."/>
            <person name="Mayjonade B."/>
            <person name="Legrand L."/>
            <person name="Gill N."/>
            <person name="Kane N.C."/>
            <person name="Bowers J.E."/>
            <person name="Hubner S."/>
            <person name="Bellec A."/>
            <person name="Berard A."/>
            <person name="Berges H."/>
            <person name="Blanchet N."/>
            <person name="Boniface M.C."/>
            <person name="Brunel D."/>
            <person name="Catrice O."/>
            <person name="Chaidir N."/>
            <person name="Claudel C."/>
            <person name="Donnadieu C."/>
            <person name="Faraut T."/>
            <person name="Fievet G."/>
            <person name="Helmstetter N."/>
            <person name="King M."/>
            <person name="Knapp S.J."/>
            <person name="Lai Z."/>
            <person name="Le Paslier M.C."/>
            <person name="Lippi Y."/>
            <person name="Lorenzon L."/>
            <person name="Mandel J.R."/>
            <person name="Marage G."/>
            <person name="Marchand G."/>
            <person name="Marquand E."/>
            <person name="Bret-Mestries E."/>
            <person name="Morien E."/>
            <person name="Nambeesan S."/>
            <person name="Nguyen T."/>
            <person name="Pegot-Espagnet P."/>
            <person name="Pouilly N."/>
            <person name="Raftis F."/>
            <person name="Sallet E."/>
            <person name="Schiex T."/>
            <person name="Thomas J."/>
            <person name="Vandecasteele C."/>
            <person name="Vares D."/>
            <person name="Vear F."/>
            <person name="Vautrin S."/>
            <person name="Crespi M."/>
            <person name="Mangin B."/>
            <person name="Burke J.M."/>
            <person name="Salse J."/>
            <person name="Munos S."/>
            <person name="Vincourt P."/>
            <person name="Rieseberg L.H."/>
            <person name="Langlade N.B."/>
        </authorList>
    </citation>
    <scope>NUCLEOTIDE SEQUENCE [LARGE SCALE GENOMIC DNA]</scope>
    <source>
        <strain evidence="3">cv. SF193</strain>
    </source>
</reference>
<evidence type="ECO:0000256" key="1">
    <source>
        <dbReference type="SAM" id="SignalP"/>
    </source>
</evidence>
<evidence type="ECO:0000313" key="3">
    <source>
        <dbReference type="Proteomes" id="UP000215914"/>
    </source>
</evidence>
<organism evidence="2 3">
    <name type="scientific">Helianthus annuus</name>
    <name type="common">Common sunflower</name>
    <dbReference type="NCBI Taxonomy" id="4232"/>
    <lineage>
        <taxon>Eukaryota</taxon>
        <taxon>Viridiplantae</taxon>
        <taxon>Streptophyta</taxon>
        <taxon>Embryophyta</taxon>
        <taxon>Tracheophyta</taxon>
        <taxon>Spermatophyta</taxon>
        <taxon>Magnoliopsida</taxon>
        <taxon>eudicotyledons</taxon>
        <taxon>Gunneridae</taxon>
        <taxon>Pentapetalae</taxon>
        <taxon>asterids</taxon>
        <taxon>campanulids</taxon>
        <taxon>Asterales</taxon>
        <taxon>Asteraceae</taxon>
        <taxon>Asteroideae</taxon>
        <taxon>Heliantheae alliance</taxon>
        <taxon>Heliantheae</taxon>
        <taxon>Helianthus</taxon>
    </lineage>
</organism>
<sequence length="175" mass="20772">MWILRLLTLLLLRQMLLMGNKHGDKLFHSWPNILKMLRSVAGSSEKDIVTLGFQGHVPPIQRVVLEVFPQLRPPHRLPLLWAVFFQKLLRYLPNPILLIRVKEMIQCLWNQKATLLERVVARTKENFRRPQLISCEFPAQKSKRSLWSLRHILRIIRINAHEVGKASKFQLHHFW</sequence>
<evidence type="ECO:0000313" key="2">
    <source>
        <dbReference type="EMBL" id="OTF94971.1"/>
    </source>
</evidence>
<name>A0A251S8R4_HELAN</name>